<geneLocation type="plasmid" evidence="2">
    <name>pbaa-803-a dna</name>
</geneLocation>
<evidence type="ECO:0000313" key="1">
    <source>
        <dbReference type="EMBL" id="BBI65701.1"/>
    </source>
</evidence>
<proteinExistence type="predicted"/>
<dbReference type="KEGG" id="hsr:HSBAA_PA_3040"/>
<organism evidence="1 2">
    <name type="scientific">Vreelandella sulfidaeris</name>
    <dbReference type="NCBI Taxonomy" id="115553"/>
    <lineage>
        <taxon>Bacteria</taxon>
        <taxon>Pseudomonadati</taxon>
        <taxon>Pseudomonadota</taxon>
        <taxon>Gammaproteobacteria</taxon>
        <taxon>Oceanospirillales</taxon>
        <taxon>Halomonadaceae</taxon>
        <taxon>Vreelandella</taxon>
    </lineage>
</organism>
<dbReference type="InterPro" id="IPR046480">
    <property type="entry name" value="DUF6573"/>
</dbReference>
<evidence type="ECO:0000313" key="2">
    <source>
        <dbReference type="Proteomes" id="UP000320231"/>
    </source>
</evidence>
<name>A0A455UM23_9GAMM</name>
<protein>
    <submittedName>
        <fullName evidence="1">Uncharacterized protein</fullName>
    </submittedName>
</protein>
<accession>A0A455UM23</accession>
<gene>
    <name evidence="1" type="ORF">HSBAA_PA_3040</name>
</gene>
<reference evidence="1 2" key="1">
    <citation type="journal article" date="2019" name="Microbiol. Resour. Announc.">
        <title>Complete Genome Sequence of Halomonas sulfidaeris Strain Esulfide1 Isolated from a Metal Sulfide Rock at a Depth of 2,200 Meters, Obtained Using Nanopore Sequencing.</title>
        <authorList>
            <person name="Saito M."/>
            <person name="Nishigata A."/>
            <person name="Galipon J."/>
            <person name="Arakawa K."/>
        </authorList>
    </citation>
    <scope>NUCLEOTIDE SEQUENCE [LARGE SCALE GENOMIC DNA]</scope>
    <source>
        <strain evidence="1 2">ATCC BAA-803</strain>
        <plasmid evidence="2">pbaa-803-a dna</plasmid>
    </source>
</reference>
<keyword evidence="1" id="KW-0614">Plasmid</keyword>
<dbReference type="Pfam" id="PF20213">
    <property type="entry name" value="DUF6573"/>
    <property type="match status" value="1"/>
</dbReference>
<dbReference type="Proteomes" id="UP000320231">
    <property type="component" value="Plasmid pBAA-803-A"/>
</dbReference>
<sequence>METFGERLETIIYSRRGGNFGEYLGVEGLSRRVRISEQVFKVRSCVDVDSDWMWEVTHEPSGLSERSNERWGYALLLIDWLALLDVRAPGSCRLGLRLHPSQWLLLASRQQGLQLMFDETDMIHSYSRADAIEDGNLVDVSERAEHAAGNMMGFKVPVAMTAAAWEALVAWHDGRSPHEMQQQEDKRLGDVLLVALEAAARERNERYIDFIVDVIEQSETGSIVVPKHVVMTIGPGDTLSL</sequence>
<dbReference type="EMBL" id="AP019515">
    <property type="protein sequence ID" value="BBI65701.1"/>
    <property type="molecule type" value="Genomic_DNA"/>
</dbReference>
<dbReference type="AlphaFoldDB" id="A0A455UM23"/>